<evidence type="ECO:0000313" key="12">
    <source>
        <dbReference type="Proteomes" id="UP000485058"/>
    </source>
</evidence>
<dbReference type="GO" id="GO:0005802">
    <property type="term" value="C:trans-Golgi network"/>
    <property type="evidence" value="ECO:0007669"/>
    <property type="project" value="UniProtKB-ARBA"/>
</dbReference>
<keyword evidence="4" id="KW-0653">Protein transport</keyword>
<dbReference type="SUPFAM" id="SSF58038">
    <property type="entry name" value="SNARE fusion complex"/>
    <property type="match status" value="1"/>
</dbReference>
<dbReference type="InterPro" id="IPR010989">
    <property type="entry name" value="SNARE"/>
</dbReference>
<sequence length="318" mass="35523">MSATSYLSLASLAPIAPFARPGRMPSIAGVESLVACFDDPGENVRRTAELTDRSLFWVLGRAWCVVRDESKYVARTVVKDGWRTRAVRGVIGMAARTDPFYIIRAEATESLNELQAKMSRFHGLAATNPERKEIAKTVDTECNSIIWQLNELNSAVDVAAENPARFNLTIEECNSRRRWIENTRRQVHGIKDSIKTATATGPNGPPPENRFITANDNFLKQEQAQQQRIIENQDKALDEIGARIVVVGQMGRTIGEELNAQGRLLDGFEQDVDTTHSRLRATQRRMQDLIRKSGSNVQLGIIVFLIIVLVILAVFAFM</sequence>
<dbReference type="CDD" id="cd15851">
    <property type="entry name" value="SNARE_Syntaxin6"/>
    <property type="match status" value="1"/>
</dbReference>
<dbReference type="Gene3D" id="1.20.58.90">
    <property type="match status" value="1"/>
</dbReference>
<evidence type="ECO:0000256" key="4">
    <source>
        <dbReference type="ARBA" id="ARBA00022927"/>
    </source>
</evidence>
<evidence type="ECO:0000256" key="7">
    <source>
        <dbReference type="ARBA" id="ARBA00023136"/>
    </source>
</evidence>
<comment type="similarity">
    <text evidence="1">Belongs to the syntaxin family.</text>
</comment>
<dbReference type="InterPro" id="IPR045242">
    <property type="entry name" value="Syntaxin"/>
</dbReference>
<evidence type="ECO:0000256" key="9">
    <source>
        <dbReference type="SAM" id="Phobius"/>
    </source>
</evidence>
<keyword evidence="5 9" id="KW-1133">Transmembrane helix</keyword>
<evidence type="ECO:0000313" key="11">
    <source>
        <dbReference type="EMBL" id="GFH30763.1"/>
    </source>
</evidence>
<keyword evidence="7 9" id="KW-0472">Membrane</keyword>
<gene>
    <name evidence="11" type="ORF">HaLaN_29681</name>
</gene>
<dbReference type="Pfam" id="PF09177">
    <property type="entry name" value="STX6_10_61_N"/>
    <property type="match status" value="1"/>
</dbReference>
<dbReference type="Gene3D" id="1.20.5.110">
    <property type="match status" value="1"/>
</dbReference>
<dbReference type="Pfam" id="PF05739">
    <property type="entry name" value="SNARE"/>
    <property type="match status" value="1"/>
</dbReference>
<keyword evidence="12" id="KW-1185">Reference proteome</keyword>
<evidence type="ECO:0000256" key="1">
    <source>
        <dbReference type="ARBA" id="ARBA00009063"/>
    </source>
</evidence>
<dbReference type="InterPro" id="IPR000727">
    <property type="entry name" value="T_SNARE_dom"/>
</dbReference>
<dbReference type="FunFam" id="1.20.58.90:FF:000004">
    <property type="entry name" value="Syntaxin 10"/>
    <property type="match status" value="1"/>
</dbReference>
<keyword evidence="2" id="KW-0813">Transport</keyword>
<proteinExistence type="inferred from homology"/>
<feature type="transmembrane region" description="Helical" evidence="9">
    <location>
        <begin position="297"/>
        <end position="317"/>
    </location>
</feature>
<dbReference type="GO" id="GO:0000149">
    <property type="term" value="F:SNARE binding"/>
    <property type="evidence" value="ECO:0007669"/>
    <property type="project" value="TreeGrafter"/>
</dbReference>
<feature type="domain" description="T-SNARE coiled-coil homology" evidence="10">
    <location>
        <begin position="227"/>
        <end position="289"/>
    </location>
</feature>
<dbReference type="EMBL" id="BLLF01005132">
    <property type="protein sequence ID" value="GFH30763.1"/>
    <property type="molecule type" value="Genomic_DNA"/>
</dbReference>
<dbReference type="Proteomes" id="UP000485058">
    <property type="component" value="Unassembled WGS sequence"/>
</dbReference>
<evidence type="ECO:0000256" key="2">
    <source>
        <dbReference type="ARBA" id="ARBA00022448"/>
    </source>
</evidence>
<keyword evidence="6" id="KW-0333">Golgi apparatus</keyword>
<dbReference type="PANTHER" id="PTHR19957">
    <property type="entry name" value="SYNTAXIN"/>
    <property type="match status" value="1"/>
</dbReference>
<name>A0A6A0AEM2_HAELA</name>
<dbReference type="PANTHER" id="PTHR19957:SF224">
    <property type="entry name" value="HL02043P"/>
    <property type="match status" value="1"/>
</dbReference>
<dbReference type="PROSITE" id="PS00914">
    <property type="entry name" value="SYNTAXIN"/>
    <property type="match status" value="1"/>
</dbReference>
<evidence type="ECO:0000256" key="5">
    <source>
        <dbReference type="ARBA" id="ARBA00022989"/>
    </source>
</evidence>
<dbReference type="SUPFAM" id="SSF47661">
    <property type="entry name" value="t-snare proteins"/>
    <property type="match status" value="1"/>
</dbReference>
<comment type="subcellular location">
    <subcellularLocation>
        <location evidence="8">Golgi apparatus</location>
        <location evidence="8">trans-Golgi network membrane</location>
        <topology evidence="8">Single-pass type IV membrane protein</topology>
    </subcellularLocation>
</comment>
<reference evidence="11 12" key="1">
    <citation type="submission" date="2020-02" db="EMBL/GenBank/DDBJ databases">
        <title>Draft genome sequence of Haematococcus lacustris strain NIES-144.</title>
        <authorList>
            <person name="Morimoto D."/>
            <person name="Nakagawa S."/>
            <person name="Yoshida T."/>
            <person name="Sawayama S."/>
        </authorList>
    </citation>
    <scope>NUCLEOTIDE SEQUENCE [LARGE SCALE GENOMIC DNA]</scope>
    <source>
        <strain evidence="11 12">NIES-144</strain>
    </source>
</reference>
<dbReference type="GO" id="GO:0048193">
    <property type="term" value="P:Golgi vesicle transport"/>
    <property type="evidence" value="ECO:0007669"/>
    <property type="project" value="InterPro"/>
</dbReference>
<dbReference type="GO" id="GO:0005484">
    <property type="term" value="F:SNAP receptor activity"/>
    <property type="evidence" value="ECO:0007669"/>
    <property type="project" value="InterPro"/>
</dbReference>
<evidence type="ECO:0000259" key="10">
    <source>
        <dbReference type="PROSITE" id="PS50192"/>
    </source>
</evidence>
<dbReference type="PROSITE" id="PS50192">
    <property type="entry name" value="T_SNARE"/>
    <property type="match status" value="1"/>
</dbReference>
<keyword evidence="3 9" id="KW-0812">Transmembrane</keyword>
<dbReference type="GO" id="GO:0006906">
    <property type="term" value="P:vesicle fusion"/>
    <property type="evidence" value="ECO:0007669"/>
    <property type="project" value="TreeGrafter"/>
</dbReference>
<dbReference type="GO" id="GO:0031201">
    <property type="term" value="C:SNARE complex"/>
    <property type="evidence" value="ECO:0007669"/>
    <property type="project" value="TreeGrafter"/>
</dbReference>
<dbReference type="CDD" id="cd21445">
    <property type="entry name" value="SNARE_NTD_AtSYP61-like"/>
    <property type="match status" value="1"/>
</dbReference>
<protein>
    <submittedName>
        <fullName evidence="11">Syntaxin 6</fullName>
    </submittedName>
</protein>
<accession>A0A6A0AEM2</accession>
<evidence type="ECO:0000256" key="6">
    <source>
        <dbReference type="ARBA" id="ARBA00023034"/>
    </source>
</evidence>
<dbReference type="InterPro" id="IPR006012">
    <property type="entry name" value="Syntaxin/epimorphin_CS"/>
</dbReference>
<dbReference type="GO" id="GO:0031090">
    <property type="term" value="C:organelle membrane"/>
    <property type="evidence" value="ECO:0007669"/>
    <property type="project" value="UniProtKB-ARBA"/>
</dbReference>
<organism evidence="11 12">
    <name type="scientific">Haematococcus lacustris</name>
    <name type="common">Green alga</name>
    <name type="synonym">Haematococcus pluvialis</name>
    <dbReference type="NCBI Taxonomy" id="44745"/>
    <lineage>
        <taxon>Eukaryota</taxon>
        <taxon>Viridiplantae</taxon>
        <taxon>Chlorophyta</taxon>
        <taxon>core chlorophytes</taxon>
        <taxon>Chlorophyceae</taxon>
        <taxon>CS clade</taxon>
        <taxon>Chlamydomonadales</taxon>
        <taxon>Haematococcaceae</taxon>
        <taxon>Haematococcus</taxon>
    </lineage>
</organism>
<dbReference type="GO" id="GO:0048278">
    <property type="term" value="P:vesicle docking"/>
    <property type="evidence" value="ECO:0007669"/>
    <property type="project" value="TreeGrafter"/>
</dbReference>
<evidence type="ECO:0000256" key="8">
    <source>
        <dbReference type="ARBA" id="ARBA00037801"/>
    </source>
</evidence>
<comment type="caution">
    <text evidence="11">The sequence shown here is derived from an EMBL/GenBank/DDBJ whole genome shotgun (WGS) entry which is preliminary data.</text>
</comment>
<evidence type="ECO:0000256" key="3">
    <source>
        <dbReference type="ARBA" id="ARBA00022692"/>
    </source>
</evidence>
<dbReference type="AlphaFoldDB" id="A0A6A0AEM2"/>
<dbReference type="SMART" id="SM00397">
    <property type="entry name" value="t_SNARE"/>
    <property type="match status" value="1"/>
</dbReference>
<dbReference type="GO" id="GO:0006886">
    <property type="term" value="P:intracellular protein transport"/>
    <property type="evidence" value="ECO:0007669"/>
    <property type="project" value="InterPro"/>
</dbReference>
<dbReference type="InterPro" id="IPR015260">
    <property type="entry name" value="Syntaxin-6/10/61_N"/>
</dbReference>